<keyword evidence="2" id="KW-1185">Reference proteome</keyword>
<sequence length="53" mass="5355">MPDRGSGFPALVLAGAKDDVVTNGVCTRADGVRSLVCPGIVVNSNVTEVVAKV</sequence>
<name>A0ABZ2LHJ0_9BACT</name>
<dbReference type="Proteomes" id="UP001374803">
    <property type="component" value="Chromosome"/>
</dbReference>
<reference evidence="1" key="1">
    <citation type="submission" date="2021-12" db="EMBL/GenBank/DDBJ databases">
        <title>Discovery of the Pendulisporaceae a myxobacterial family with distinct sporulation behavior and unique specialized metabolism.</title>
        <authorList>
            <person name="Garcia R."/>
            <person name="Popoff A."/>
            <person name="Bader C.D."/>
            <person name="Loehr J."/>
            <person name="Walesch S."/>
            <person name="Walt C."/>
            <person name="Boldt J."/>
            <person name="Bunk B."/>
            <person name="Haeckl F.J.F.P.J."/>
            <person name="Gunesch A.P."/>
            <person name="Birkelbach J."/>
            <person name="Nuebel U."/>
            <person name="Pietschmann T."/>
            <person name="Bach T."/>
            <person name="Mueller R."/>
        </authorList>
    </citation>
    <scope>NUCLEOTIDE SEQUENCE</scope>
    <source>
        <strain evidence="1">MSr11367</strain>
    </source>
</reference>
<accession>A0ABZ2LHJ0</accession>
<protein>
    <submittedName>
        <fullName evidence="1">Uncharacterized protein</fullName>
    </submittedName>
</protein>
<evidence type="ECO:0000313" key="1">
    <source>
        <dbReference type="EMBL" id="WXB10413.1"/>
    </source>
</evidence>
<gene>
    <name evidence="1" type="ORF">LVJ94_24695</name>
</gene>
<proteinExistence type="predicted"/>
<organism evidence="1 2">
    <name type="scientific">Pendulispora rubella</name>
    <dbReference type="NCBI Taxonomy" id="2741070"/>
    <lineage>
        <taxon>Bacteria</taxon>
        <taxon>Pseudomonadati</taxon>
        <taxon>Myxococcota</taxon>
        <taxon>Myxococcia</taxon>
        <taxon>Myxococcales</taxon>
        <taxon>Sorangiineae</taxon>
        <taxon>Pendulisporaceae</taxon>
        <taxon>Pendulispora</taxon>
    </lineage>
</organism>
<dbReference type="EMBL" id="CP089983">
    <property type="protein sequence ID" value="WXB10413.1"/>
    <property type="molecule type" value="Genomic_DNA"/>
</dbReference>
<evidence type="ECO:0000313" key="2">
    <source>
        <dbReference type="Proteomes" id="UP001374803"/>
    </source>
</evidence>